<dbReference type="PANTHER" id="PTHR41694:SF5">
    <property type="entry name" value="RIBONUCLEASE H"/>
    <property type="match status" value="1"/>
</dbReference>
<dbReference type="InterPro" id="IPR002156">
    <property type="entry name" value="RNaseH_domain"/>
</dbReference>
<dbReference type="Pfam" id="PF00665">
    <property type="entry name" value="rve"/>
    <property type="match status" value="1"/>
</dbReference>
<evidence type="ECO:0000259" key="8">
    <source>
        <dbReference type="PROSITE" id="PS50879"/>
    </source>
</evidence>
<evidence type="ECO:0000256" key="6">
    <source>
        <dbReference type="ARBA" id="ARBA00022918"/>
    </source>
</evidence>
<name>A0AA40LUS5_CNENI</name>
<evidence type="ECO:0000259" key="9">
    <source>
        <dbReference type="PROSITE" id="PS50994"/>
    </source>
</evidence>
<reference evidence="10" key="1">
    <citation type="submission" date="2023-06" db="EMBL/GenBank/DDBJ databases">
        <title>Reference genome for the Northern bat (Eptesicus nilssonii), a most northern bat species.</title>
        <authorList>
            <person name="Laine V.N."/>
            <person name="Pulliainen A.T."/>
            <person name="Lilley T.M."/>
        </authorList>
    </citation>
    <scope>NUCLEOTIDE SEQUENCE</scope>
    <source>
        <strain evidence="10">BLF_Eptnil</strain>
        <tissue evidence="10">Kidney</tissue>
    </source>
</reference>
<dbReference type="Gene3D" id="1.10.340.70">
    <property type="match status" value="1"/>
</dbReference>
<feature type="domain" description="Integrase catalytic" evidence="9">
    <location>
        <begin position="335"/>
        <end position="509"/>
    </location>
</feature>
<dbReference type="PANTHER" id="PTHR41694">
    <property type="entry name" value="ENDOGENOUS RETROVIRUS GROUP K MEMBER POL PROTEIN"/>
    <property type="match status" value="1"/>
</dbReference>
<evidence type="ECO:0000256" key="1">
    <source>
        <dbReference type="ARBA" id="ARBA00022679"/>
    </source>
</evidence>
<dbReference type="GO" id="GO:0003676">
    <property type="term" value="F:nucleic acid binding"/>
    <property type="evidence" value="ECO:0007669"/>
    <property type="project" value="InterPro"/>
</dbReference>
<organism evidence="10 11">
    <name type="scientific">Cnephaeus nilssonii</name>
    <name type="common">Northern bat</name>
    <name type="synonym">Eptesicus nilssonii</name>
    <dbReference type="NCBI Taxonomy" id="3371016"/>
    <lineage>
        <taxon>Eukaryota</taxon>
        <taxon>Metazoa</taxon>
        <taxon>Chordata</taxon>
        <taxon>Craniata</taxon>
        <taxon>Vertebrata</taxon>
        <taxon>Euteleostomi</taxon>
        <taxon>Mammalia</taxon>
        <taxon>Eutheria</taxon>
        <taxon>Laurasiatheria</taxon>
        <taxon>Chiroptera</taxon>
        <taxon>Yangochiroptera</taxon>
        <taxon>Vespertilionidae</taxon>
        <taxon>Cnephaeus</taxon>
    </lineage>
</organism>
<dbReference type="InterPro" id="IPR036397">
    <property type="entry name" value="RNaseH_sf"/>
</dbReference>
<dbReference type="PROSITE" id="PS50994">
    <property type="entry name" value="INTEGRASE"/>
    <property type="match status" value="1"/>
</dbReference>
<dbReference type="Pfam" id="PF18697">
    <property type="entry name" value="MLVIN_C"/>
    <property type="match status" value="1"/>
</dbReference>
<dbReference type="Proteomes" id="UP001177744">
    <property type="component" value="Unassembled WGS sequence"/>
</dbReference>
<accession>A0AA40LUS5</accession>
<dbReference type="AlphaFoldDB" id="A0AA40LUS5"/>
<gene>
    <name evidence="10" type="ORF">QTO34_000570</name>
</gene>
<keyword evidence="11" id="KW-1185">Reference proteome</keyword>
<dbReference type="GO" id="GO:0004523">
    <property type="term" value="F:RNA-DNA hybrid ribonuclease activity"/>
    <property type="evidence" value="ECO:0007669"/>
    <property type="project" value="InterPro"/>
</dbReference>
<evidence type="ECO:0000256" key="3">
    <source>
        <dbReference type="ARBA" id="ARBA00022722"/>
    </source>
</evidence>
<feature type="region of interest" description="Disordered" evidence="7">
    <location>
        <begin position="510"/>
        <end position="533"/>
    </location>
</feature>
<dbReference type="InterPro" id="IPR040643">
    <property type="entry name" value="MLVIN_C"/>
</dbReference>
<dbReference type="GO" id="GO:0003964">
    <property type="term" value="F:RNA-directed DNA polymerase activity"/>
    <property type="evidence" value="ECO:0007669"/>
    <property type="project" value="UniProtKB-KW"/>
</dbReference>
<keyword evidence="6" id="KW-0695">RNA-directed DNA polymerase</keyword>
<dbReference type="InterPro" id="IPR012337">
    <property type="entry name" value="RNaseH-like_sf"/>
</dbReference>
<evidence type="ECO:0000256" key="2">
    <source>
        <dbReference type="ARBA" id="ARBA00022695"/>
    </source>
</evidence>
<dbReference type="PROSITE" id="PS50879">
    <property type="entry name" value="RNASE_H_1"/>
    <property type="match status" value="1"/>
</dbReference>
<sequence>MFGHLPPLLPRLREEELAVLCNYPVPGAPARPPEALNPATLLPDEEAETPLHDCEETLTTLTSLRADLTDQPISNPEETLFTDGSSFVEDSVRYAGAAVVTQERVIWAQSLGHGTSAQKAELSPHPGLTVEKGQKNQYLHGHAYTWSLISGEGPPYLGVGGKDIKNAPEILNLLSAIWGPKEVAVIYYKGHQKDNSPVTKGNQFADKMAKETAKRPVGPLEVLAAILTQNLEPNPRYTPEEEDTARRLQAKETTNGWLQLPDGRPLVPEALGRTIASQTHRSTHLGGTKLAELLGREYYIPELHKMARDIARRCLICAQVNPGPPITAPPGTRFRGSSPGEHWEVDFTELPSGLGGYRYLLVFVDTFSGWPEAYLTRAETAQVVVKKLLSEILPRFGLPLFMGSDNGPVFIAKVTQCLVKALKVTWKLHCVYRPQSSGQVERMNRTLKETLTKLKLETDRCTPYVKGLTPFEIMFGHLPPLLPRLREEELAVLSNRNLLQPLQALQSSTAAARRSVRAAHQEAHPPDPDSPPVCAPGNLVWVKRHDPGTLEPRWEGPFQVILSTPTAVKVGGKKRWIHRTQVKKADETAERWTARRTENPLKNTQAIENPHQALVYMWEVTRTLDGKTIGRVTTSGVPTIGADLCKIFGEGWNRPPTVRGTGLSRGNTG</sequence>
<keyword evidence="5" id="KW-0378">Hydrolase</keyword>
<evidence type="ECO:0000256" key="5">
    <source>
        <dbReference type="ARBA" id="ARBA00022801"/>
    </source>
</evidence>
<dbReference type="GO" id="GO:0015074">
    <property type="term" value="P:DNA integration"/>
    <property type="evidence" value="ECO:0007669"/>
    <property type="project" value="InterPro"/>
</dbReference>
<evidence type="ECO:0000256" key="4">
    <source>
        <dbReference type="ARBA" id="ARBA00022759"/>
    </source>
</evidence>
<proteinExistence type="predicted"/>
<keyword evidence="3" id="KW-0540">Nuclease</keyword>
<keyword evidence="2" id="KW-0548">Nucleotidyltransferase</keyword>
<dbReference type="Gene3D" id="3.30.420.10">
    <property type="entry name" value="Ribonuclease H-like superfamily/Ribonuclease H"/>
    <property type="match status" value="2"/>
</dbReference>
<keyword evidence="1" id="KW-0808">Transferase</keyword>
<dbReference type="Pfam" id="PF09337">
    <property type="entry name" value="zf-H2C2"/>
    <property type="match status" value="1"/>
</dbReference>
<comment type="caution">
    <text evidence="10">The sequence shown here is derived from an EMBL/GenBank/DDBJ whole genome shotgun (WGS) entry which is preliminary data.</text>
</comment>
<evidence type="ECO:0000313" key="10">
    <source>
        <dbReference type="EMBL" id="KAK1346710.1"/>
    </source>
</evidence>
<dbReference type="InterPro" id="IPR001584">
    <property type="entry name" value="Integrase_cat-core"/>
</dbReference>
<dbReference type="EMBL" id="JAULJE010000001">
    <property type="protein sequence ID" value="KAK1346710.1"/>
    <property type="molecule type" value="Genomic_DNA"/>
</dbReference>
<evidence type="ECO:0000313" key="11">
    <source>
        <dbReference type="Proteomes" id="UP001177744"/>
    </source>
</evidence>
<dbReference type="Pfam" id="PF00075">
    <property type="entry name" value="RNase_H"/>
    <property type="match status" value="1"/>
</dbReference>
<dbReference type="InterPro" id="IPR015416">
    <property type="entry name" value="Znf_H2C2_histone_UAS-bd"/>
</dbReference>
<dbReference type="SUPFAM" id="SSF53098">
    <property type="entry name" value="Ribonuclease H-like"/>
    <property type="match status" value="2"/>
</dbReference>
<evidence type="ECO:0000256" key="7">
    <source>
        <dbReference type="SAM" id="MobiDB-lite"/>
    </source>
</evidence>
<protein>
    <submittedName>
        <fullName evidence="10">Uncharacterized protein</fullName>
    </submittedName>
</protein>
<feature type="domain" description="RNase H type-1" evidence="8">
    <location>
        <begin position="74"/>
        <end position="214"/>
    </location>
</feature>
<dbReference type="Gene3D" id="2.30.30.850">
    <property type="match status" value="1"/>
</dbReference>
<keyword evidence="4" id="KW-0255">Endonuclease</keyword>